<feature type="domain" description="DNA-directed DNA polymerase family A palm" evidence="3">
    <location>
        <begin position="384"/>
        <end position="663"/>
    </location>
</feature>
<protein>
    <submittedName>
        <fullName evidence="4">DNA-directed DNA polymerase, family A, palm domain containing protein</fullName>
    </submittedName>
</protein>
<dbReference type="InterPro" id="IPR002298">
    <property type="entry name" value="DNA_polymerase_A"/>
</dbReference>
<keyword evidence="1" id="KW-0235">DNA replication</keyword>
<keyword evidence="4" id="KW-0239">DNA-directed DNA polymerase</keyword>
<gene>
    <name evidence="4" type="ORF">UFOVP786_6</name>
</gene>
<evidence type="ECO:0000256" key="2">
    <source>
        <dbReference type="ARBA" id="ARBA00023109"/>
    </source>
</evidence>
<dbReference type="GO" id="GO:0003887">
    <property type="term" value="F:DNA-directed DNA polymerase activity"/>
    <property type="evidence" value="ECO:0007669"/>
    <property type="project" value="UniProtKB-KW"/>
</dbReference>
<dbReference type="GO" id="GO:0039693">
    <property type="term" value="P:viral DNA genome replication"/>
    <property type="evidence" value="ECO:0007669"/>
    <property type="project" value="UniProtKB-KW"/>
</dbReference>
<evidence type="ECO:0000256" key="1">
    <source>
        <dbReference type="ARBA" id="ARBA00022705"/>
    </source>
</evidence>
<dbReference type="PANTHER" id="PTHR10133">
    <property type="entry name" value="DNA POLYMERASE I"/>
    <property type="match status" value="1"/>
</dbReference>
<accession>A0A6J5NX17</accession>
<reference evidence="4" key="1">
    <citation type="submission" date="2020-04" db="EMBL/GenBank/DDBJ databases">
        <authorList>
            <person name="Chiriac C."/>
            <person name="Salcher M."/>
            <person name="Ghai R."/>
            <person name="Kavagutti S V."/>
        </authorList>
    </citation>
    <scope>NUCLEOTIDE SEQUENCE</scope>
</reference>
<dbReference type="GO" id="GO:0003677">
    <property type="term" value="F:DNA binding"/>
    <property type="evidence" value="ECO:0007669"/>
    <property type="project" value="InterPro"/>
</dbReference>
<sequence length="700" mass="79072">MTDTLELDYESFGEVDLLKAGLDRYSAHPKTRILKGAYAVNGGRFNLWEAHKSKPPAELVDALEDPKVEKWAFNAQFERVMTRRTGLAKTPRKGWRCTMVLAGLAAFNGPLGEVGERLGLPADKQKDKRGKQLIQMFSVPQRITKANPHERRDWTTNPVEWQEFGEYCIQDGYAERGVRQRLLPYFPDLSFEWELYELDQEINDRGLPVDLEFCRQAIAMSNRRKEELASEMRRITGLANPGSVTQLLPWLQDRGYPFKDLQKANVAKAEALNVAAEETLLEGDAPKVLELRKWQARLSVRKYDALLNTTGKGDSARFLYQMAGAGRTGRWAGRRVQAQNLARTPKSLEGDAAMEIANRLIREGDYDGLSVYMGEPMEALVGCVRSAFRAKDGEEFRVADLASIETAVIALLAGCAPLLDVFREGRDPYKDFATHFYGKAYDDVTKAERGICKPPMLGCGYRLGGGTLIDGQKTGLWGYAENMGVNMTQAEAHRGVKVYRATYPEVPEFWKRLEVATERAMDTKREVRCGLLRFQFRSPFLLMYLPTGRPIFYYRPKMELRKVPTGEMIEKRSRGWDLDGAPEGEKILVERTWTKRTLTYLGKHQKTGQWVRMDTHGGKTTEQATQATAREVLAIGMVRAKKDGFLIAGHSHDETISVAPVDDKYHTWQRLAEVMTQPIDCLPGLPLGAAGFSSPFYKKD</sequence>
<dbReference type="SMART" id="SM00482">
    <property type="entry name" value="POLAc"/>
    <property type="match status" value="1"/>
</dbReference>
<proteinExistence type="predicted"/>
<dbReference type="InterPro" id="IPR043502">
    <property type="entry name" value="DNA/RNA_pol_sf"/>
</dbReference>
<keyword evidence="4" id="KW-0808">Transferase</keyword>
<dbReference type="InterPro" id="IPR001098">
    <property type="entry name" value="DNA-dir_DNA_pol_A_palm_dom"/>
</dbReference>
<evidence type="ECO:0000313" key="4">
    <source>
        <dbReference type="EMBL" id="CAB4161811.1"/>
    </source>
</evidence>
<organism evidence="4">
    <name type="scientific">uncultured Caudovirales phage</name>
    <dbReference type="NCBI Taxonomy" id="2100421"/>
    <lineage>
        <taxon>Viruses</taxon>
        <taxon>Duplodnaviria</taxon>
        <taxon>Heunggongvirae</taxon>
        <taxon>Uroviricota</taxon>
        <taxon>Caudoviricetes</taxon>
        <taxon>Peduoviridae</taxon>
        <taxon>Maltschvirus</taxon>
        <taxon>Maltschvirus maltsch</taxon>
    </lineage>
</organism>
<dbReference type="EMBL" id="LR796727">
    <property type="protein sequence ID" value="CAB4161811.1"/>
    <property type="molecule type" value="Genomic_DNA"/>
</dbReference>
<keyword evidence="4" id="KW-0548">Nucleotidyltransferase</keyword>
<dbReference type="Pfam" id="PF00476">
    <property type="entry name" value="DNA_pol_A"/>
    <property type="match status" value="1"/>
</dbReference>
<keyword evidence="2" id="KW-1194">Viral DNA replication</keyword>
<dbReference type="Gene3D" id="1.10.150.20">
    <property type="entry name" value="5' to 3' exonuclease, C-terminal subdomain"/>
    <property type="match status" value="1"/>
</dbReference>
<dbReference type="GO" id="GO:0006261">
    <property type="term" value="P:DNA-templated DNA replication"/>
    <property type="evidence" value="ECO:0007669"/>
    <property type="project" value="InterPro"/>
</dbReference>
<evidence type="ECO:0000259" key="3">
    <source>
        <dbReference type="SMART" id="SM00482"/>
    </source>
</evidence>
<dbReference type="SUPFAM" id="SSF56672">
    <property type="entry name" value="DNA/RNA polymerases"/>
    <property type="match status" value="1"/>
</dbReference>
<name>A0A6J5NX17_9CAUD</name>
<dbReference type="PANTHER" id="PTHR10133:SF27">
    <property type="entry name" value="DNA POLYMERASE NU"/>
    <property type="match status" value="1"/>
</dbReference>
<dbReference type="GO" id="GO:0006302">
    <property type="term" value="P:double-strand break repair"/>
    <property type="evidence" value="ECO:0007669"/>
    <property type="project" value="TreeGrafter"/>
</dbReference>